<dbReference type="Proteomes" id="UP000601789">
    <property type="component" value="Unassembled WGS sequence"/>
</dbReference>
<dbReference type="InterPro" id="IPR050808">
    <property type="entry name" value="Phage_Integrase"/>
</dbReference>
<keyword evidence="2" id="KW-0229">DNA integration</keyword>
<dbReference type="SUPFAM" id="SSF56349">
    <property type="entry name" value="DNA breaking-rejoining enzymes"/>
    <property type="match status" value="1"/>
</dbReference>
<dbReference type="PANTHER" id="PTHR30629">
    <property type="entry name" value="PROPHAGE INTEGRASE"/>
    <property type="match status" value="1"/>
</dbReference>
<dbReference type="EMBL" id="JADGMQ010000005">
    <property type="protein sequence ID" value="MBI1620822.1"/>
    <property type="molecule type" value="Genomic_DNA"/>
</dbReference>
<proteinExistence type="inferred from homology"/>
<evidence type="ECO:0000256" key="2">
    <source>
        <dbReference type="ARBA" id="ARBA00022908"/>
    </source>
</evidence>
<evidence type="ECO:0000256" key="3">
    <source>
        <dbReference type="ARBA" id="ARBA00023172"/>
    </source>
</evidence>
<keyword evidence="6" id="KW-1185">Reference proteome</keyword>
<feature type="region of interest" description="Disordered" evidence="4">
    <location>
        <begin position="560"/>
        <end position="581"/>
    </location>
</feature>
<gene>
    <name evidence="5" type="ORF">IOD40_09140</name>
</gene>
<comment type="caution">
    <text evidence="5">The sequence shown here is derived from an EMBL/GenBank/DDBJ whole genome shotgun (WGS) entry which is preliminary data.</text>
</comment>
<evidence type="ECO:0000256" key="1">
    <source>
        <dbReference type="ARBA" id="ARBA00008857"/>
    </source>
</evidence>
<feature type="compositionally biased region" description="Basic and acidic residues" evidence="4">
    <location>
        <begin position="407"/>
        <end position="418"/>
    </location>
</feature>
<evidence type="ECO:0000313" key="6">
    <source>
        <dbReference type="Proteomes" id="UP000601789"/>
    </source>
</evidence>
<evidence type="ECO:0000313" key="5">
    <source>
        <dbReference type="EMBL" id="MBI1620822.1"/>
    </source>
</evidence>
<sequence>MPTVRAVLSKEHLKEAEEAAVSRKYTSRDPLIFADDREPGLSIRVQASTVTWILKFRGKTRSLGTLGEIRSPTAARQLAVETRDLMRGGVGDEAARFVRQRRAGKTSGEAVSAVARQDAHASGKWKWEDLATKYPEDYLSKPRTTTRGVRPPSLKSAEEARRYLSDSVVIKHLGGRLLMELQRSDFEAVRDELYDDYGRKTASRQFVAYSSAAMSWARGYHAGRSGLEKVDRWWIDTKKREETIPVPKTRFPELADLARVLRVADSFRVAPGRLIQRETSDVVVCSLWWLALTAQRATAGLRVTKDSILPWDGAPEPGWSVVTFPVEDMKGRRFHAIPIPPMASLLLERIAISADPKSRYLFPAQRQAGQGDAPLSRSTPRLLIERLRGRAADLSIAVKEEEDGDRQEEKTKDDKDKKVRGPLKDLLAGIPHFSVHDLRRTFATICGENAVRGDAISAVLDHADGSIDAPRVSAAPTRAEITRLVYDHSQRLALKAIAMKEWCDLLFKACDEEWKKNGGRIARPLPRLPGETYPAKPEFKVWQPWYRTIEHWHAGKPKPMSSGTLGLAARRRAVEEADEDA</sequence>
<feature type="region of interest" description="Disordered" evidence="4">
    <location>
        <begin position="398"/>
        <end position="418"/>
    </location>
</feature>
<dbReference type="Gene3D" id="1.10.443.10">
    <property type="entry name" value="Intergrase catalytic core"/>
    <property type="match status" value="1"/>
</dbReference>
<comment type="similarity">
    <text evidence="1">Belongs to the 'phage' integrase family.</text>
</comment>
<dbReference type="InterPro" id="IPR011010">
    <property type="entry name" value="DNA_brk_join_enz"/>
</dbReference>
<dbReference type="PANTHER" id="PTHR30629:SF2">
    <property type="entry name" value="PROPHAGE INTEGRASE INTS-RELATED"/>
    <property type="match status" value="1"/>
</dbReference>
<protein>
    <submittedName>
        <fullName evidence="5">Integrase family protein</fullName>
    </submittedName>
</protein>
<name>A0ABS0SEA2_9HYPH</name>
<accession>A0ABS0SEA2</accession>
<dbReference type="InterPro" id="IPR013762">
    <property type="entry name" value="Integrase-like_cat_sf"/>
</dbReference>
<evidence type="ECO:0000256" key="4">
    <source>
        <dbReference type="SAM" id="MobiDB-lite"/>
    </source>
</evidence>
<dbReference type="RefSeq" id="WP_198476241.1">
    <property type="nucleotide sequence ID" value="NZ_JADGMQ010000005.1"/>
</dbReference>
<reference evidence="5 6" key="1">
    <citation type="submission" date="2020-10" db="EMBL/GenBank/DDBJ databases">
        <title>Aquamicrobium zhengzhouensis sp. nov., a exopolysaccharide producing bacterium isolated from farmland soil.</title>
        <authorList>
            <person name="Wang X."/>
        </authorList>
    </citation>
    <scope>NUCLEOTIDE SEQUENCE [LARGE SCALE GENOMIC DNA]</scope>
    <source>
        <strain evidence="6">cd-1</strain>
    </source>
</reference>
<keyword evidence="3" id="KW-0233">DNA recombination</keyword>
<organism evidence="5 6">
    <name type="scientific">Aquamicrobium zhengzhouense</name>
    <dbReference type="NCBI Taxonomy" id="2781738"/>
    <lineage>
        <taxon>Bacteria</taxon>
        <taxon>Pseudomonadati</taxon>
        <taxon>Pseudomonadota</taxon>
        <taxon>Alphaproteobacteria</taxon>
        <taxon>Hyphomicrobiales</taxon>
        <taxon>Phyllobacteriaceae</taxon>
        <taxon>Aquamicrobium</taxon>
    </lineage>
</organism>